<keyword evidence="7" id="KW-1185">Reference proteome</keyword>
<dbReference type="InterPro" id="IPR052524">
    <property type="entry name" value="MFS_Cyanate_Porter"/>
</dbReference>
<reference evidence="6" key="1">
    <citation type="submission" date="2023-06" db="EMBL/GenBank/DDBJ databases">
        <title>full genome analysis of Phenantherene degrader P3.</title>
        <authorList>
            <person name="Akbar A."/>
            <person name="Rahmeh R."/>
            <person name="Kishk M."/>
        </authorList>
    </citation>
    <scope>NUCLEOTIDE SEQUENCE</scope>
    <source>
        <strain evidence="6">P3</strain>
    </source>
</reference>
<dbReference type="PROSITE" id="PS51257">
    <property type="entry name" value="PROKAR_LIPOPROTEIN"/>
    <property type="match status" value="1"/>
</dbReference>
<feature type="transmembrane region" description="Helical" evidence="4">
    <location>
        <begin position="50"/>
        <end position="68"/>
    </location>
</feature>
<dbReference type="Gene3D" id="1.20.1250.20">
    <property type="entry name" value="MFS general substrate transporter like domains"/>
    <property type="match status" value="1"/>
</dbReference>
<accession>A0ABT7VYP4</accession>
<dbReference type="PROSITE" id="PS50850">
    <property type="entry name" value="MFS"/>
    <property type="match status" value="1"/>
</dbReference>
<evidence type="ECO:0000256" key="2">
    <source>
        <dbReference type="ARBA" id="ARBA00022989"/>
    </source>
</evidence>
<feature type="transmembrane region" description="Helical" evidence="4">
    <location>
        <begin position="281"/>
        <end position="301"/>
    </location>
</feature>
<organism evidence="6 7">
    <name type="scientific">Bordetella petrii</name>
    <dbReference type="NCBI Taxonomy" id="94624"/>
    <lineage>
        <taxon>Bacteria</taxon>
        <taxon>Pseudomonadati</taxon>
        <taxon>Pseudomonadota</taxon>
        <taxon>Betaproteobacteria</taxon>
        <taxon>Burkholderiales</taxon>
        <taxon>Alcaligenaceae</taxon>
        <taxon>Bordetella</taxon>
    </lineage>
</organism>
<proteinExistence type="predicted"/>
<feature type="transmembrane region" description="Helical" evidence="4">
    <location>
        <begin position="220"/>
        <end position="242"/>
    </location>
</feature>
<dbReference type="InterPro" id="IPR020846">
    <property type="entry name" value="MFS_dom"/>
</dbReference>
<feature type="transmembrane region" description="Helical" evidence="4">
    <location>
        <begin position="133"/>
        <end position="159"/>
    </location>
</feature>
<evidence type="ECO:0000256" key="1">
    <source>
        <dbReference type="ARBA" id="ARBA00022692"/>
    </source>
</evidence>
<dbReference type="PANTHER" id="PTHR23523:SF2">
    <property type="entry name" value="2-NITROIMIDAZOLE TRANSPORTER"/>
    <property type="match status" value="1"/>
</dbReference>
<evidence type="ECO:0000313" key="7">
    <source>
        <dbReference type="Proteomes" id="UP001175604"/>
    </source>
</evidence>
<keyword evidence="3 4" id="KW-0472">Membrane</keyword>
<comment type="caution">
    <text evidence="6">The sequence shown here is derived from an EMBL/GenBank/DDBJ whole genome shotgun (WGS) entry which is preliminary data.</text>
</comment>
<dbReference type="SUPFAM" id="SSF103473">
    <property type="entry name" value="MFS general substrate transporter"/>
    <property type="match status" value="1"/>
</dbReference>
<dbReference type="InterPro" id="IPR036259">
    <property type="entry name" value="MFS_trans_sf"/>
</dbReference>
<keyword evidence="1 4" id="KW-0812">Transmembrane</keyword>
<sequence>MSRFSNAYTASVVSILGILAVAACLRAPITAVAPALDLIAADLRLGTAAAGMLTTLPLLAFAVVSPLAARLGQAWSLERALFGALLAMLLGIAVRMAGPAWSLYLGTAMLGSGIAVGNVLLPSLLKRDFPRRIAGVTAAYVLTMGLAAALGSALAVPLAQLSGWGWRHATAAFGLLPLLAMLAWLPQLARRPAAAPQAPAAGRGADAGERLWRSPLAWQVTLYLGLNSFVYYGVVAWLPALLQDAGYSARQAGSLHGLMQLATAVPGIVLVPLLRRLRDQSLAAAMAALASLAAAAGLLLAPAWASAWSALFGAGTGAAIILGLSFVSLRVHHARQAAALSGMAQCIGYLLAAAGPALLGALRDASGAWTAPLVLCAALCGLLAVCGLLAGRDRQIGCAAAAAAAGCA</sequence>
<feature type="transmembrane region" description="Helical" evidence="4">
    <location>
        <begin position="254"/>
        <end position="274"/>
    </location>
</feature>
<keyword evidence="2 4" id="KW-1133">Transmembrane helix</keyword>
<dbReference type="Pfam" id="PF07690">
    <property type="entry name" value="MFS_1"/>
    <property type="match status" value="1"/>
</dbReference>
<feature type="transmembrane region" description="Helical" evidence="4">
    <location>
        <begin position="165"/>
        <end position="185"/>
    </location>
</feature>
<feature type="transmembrane region" description="Helical" evidence="4">
    <location>
        <begin position="339"/>
        <end position="362"/>
    </location>
</feature>
<protein>
    <submittedName>
        <fullName evidence="6">MFS transporter</fullName>
    </submittedName>
</protein>
<feature type="transmembrane region" description="Helical" evidence="4">
    <location>
        <begin position="103"/>
        <end position="121"/>
    </location>
</feature>
<evidence type="ECO:0000259" key="5">
    <source>
        <dbReference type="PROSITE" id="PS50850"/>
    </source>
</evidence>
<dbReference type="Proteomes" id="UP001175604">
    <property type="component" value="Unassembled WGS sequence"/>
</dbReference>
<feature type="transmembrane region" description="Helical" evidence="4">
    <location>
        <begin position="307"/>
        <end position="327"/>
    </location>
</feature>
<gene>
    <name evidence="6" type="ORF">QUC21_03410</name>
</gene>
<dbReference type="RefSeq" id="WP_289784338.1">
    <property type="nucleotide sequence ID" value="NZ_JAUDJE010000002.1"/>
</dbReference>
<evidence type="ECO:0000256" key="3">
    <source>
        <dbReference type="ARBA" id="ARBA00023136"/>
    </source>
</evidence>
<feature type="domain" description="Major facilitator superfamily (MFS) profile" evidence="5">
    <location>
        <begin position="1"/>
        <end position="395"/>
    </location>
</feature>
<evidence type="ECO:0000256" key="4">
    <source>
        <dbReference type="SAM" id="Phobius"/>
    </source>
</evidence>
<feature type="transmembrane region" description="Helical" evidence="4">
    <location>
        <begin position="368"/>
        <end position="390"/>
    </location>
</feature>
<dbReference type="PANTHER" id="PTHR23523">
    <property type="match status" value="1"/>
</dbReference>
<feature type="transmembrane region" description="Helical" evidence="4">
    <location>
        <begin position="80"/>
        <end position="97"/>
    </location>
</feature>
<dbReference type="EMBL" id="JAUDJE010000002">
    <property type="protein sequence ID" value="MDM9558059.1"/>
    <property type="molecule type" value="Genomic_DNA"/>
</dbReference>
<name>A0ABT7VYP4_9BORD</name>
<evidence type="ECO:0000313" key="6">
    <source>
        <dbReference type="EMBL" id="MDM9558059.1"/>
    </source>
</evidence>
<dbReference type="InterPro" id="IPR011701">
    <property type="entry name" value="MFS"/>
</dbReference>